<evidence type="ECO:0000313" key="2">
    <source>
        <dbReference type="Proteomes" id="UP001497516"/>
    </source>
</evidence>
<dbReference type="Proteomes" id="UP001497516">
    <property type="component" value="Chromosome 8"/>
</dbReference>
<dbReference type="AlphaFoldDB" id="A0AAV2G9Z4"/>
<protein>
    <recommendedName>
        <fullName evidence="3">Retrovirus-related Pol polyprotein from transposon TNT 1-94</fullName>
    </recommendedName>
</protein>
<keyword evidence="2" id="KW-1185">Reference proteome</keyword>
<proteinExistence type="predicted"/>
<accession>A0AAV2G9Z4</accession>
<dbReference type="PANTHER" id="PTHR11439">
    <property type="entry name" value="GAG-POL-RELATED RETROTRANSPOSON"/>
    <property type="match status" value="1"/>
</dbReference>
<organism evidence="1 2">
    <name type="scientific">Linum trigynum</name>
    <dbReference type="NCBI Taxonomy" id="586398"/>
    <lineage>
        <taxon>Eukaryota</taxon>
        <taxon>Viridiplantae</taxon>
        <taxon>Streptophyta</taxon>
        <taxon>Embryophyta</taxon>
        <taxon>Tracheophyta</taxon>
        <taxon>Spermatophyta</taxon>
        <taxon>Magnoliopsida</taxon>
        <taxon>eudicotyledons</taxon>
        <taxon>Gunneridae</taxon>
        <taxon>Pentapetalae</taxon>
        <taxon>rosids</taxon>
        <taxon>fabids</taxon>
        <taxon>Malpighiales</taxon>
        <taxon>Linaceae</taxon>
        <taxon>Linum</taxon>
    </lineage>
</organism>
<evidence type="ECO:0000313" key="1">
    <source>
        <dbReference type="EMBL" id="CAL1406992.1"/>
    </source>
</evidence>
<sequence>MKDLGAAKKILGMEIYMVRSKKKLFLSRKSYIQKILSRFDMSSAKPLNTPSASNVHLSSAYAPQSEAEKEYMSRVPYASAVGNLVYAMVCTRPDLAHVVTVVSRFMIQPGKEHWQAVKRIFQYLKGTPDMGISFGSDTECLVSGYSDSDYAGDFDTRRSMSGYVFTLGSSVVSWKATLQSAVTLSTTEAE</sequence>
<reference evidence="1 2" key="1">
    <citation type="submission" date="2024-04" db="EMBL/GenBank/DDBJ databases">
        <authorList>
            <person name="Fracassetti M."/>
        </authorList>
    </citation>
    <scope>NUCLEOTIDE SEQUENCE [LARGE SCALE GENOMIC DNA]</scope>
</reference>
<gene>
    <name evidence="1" type="ORF">LTRI10_LOCUS46684</name>
</gene>
<dbReference type="EMBL" id="OZ034821">
    <property type="protein sequence ID" value="CAL1406992.1"/>
    <property type="molecule type" value="Genomic_DNA"/>
</dbReference>
<dbReference type="CDD" id="cd09272">
    <property type="entry name" value="RNase_HI_RT_Ty1"/>
    <property type="match status" value="1"/>
</dbReference>
<name>A0AAV2G9Z4_9ROSI</name>
<evidence type="ECO:0008006" key="3">
    <source>
        <dbReference type="Google" id="ProtNLM"/>
    </source>
</evidence>